<keyword evidence="1" id="KW-0472">Membrane</keyword>
<dbReference type="VEuPathDB" id="MicrosporidiaDB:G9O61_00g015000"/>
<keyword evidence="3" id="KW-1185">Reference proteome</keyword>
<dbReference type="AlphaFoldDB" id="A0A0F9WN92"/>
<dbReference type="VEuPathDB" id="MicrosporidiaDB:AAJ76_6700013465"/>
<dbReference type="VEuPathDB" id="MicrosporidiaDB:NCER_101821"/>
<organism evidence="2 3">
    <name type="scientific">Vairimorpha ceranae</name>
    <dbReference type="NCBI Taxonomy" id="40302"/>
    <lineage>
        <taxon>Eukaryota</taxon>
        <taxon>Fungi</taxon>
        <taxon>Fungi incertae sedis</taxon>
        <taxon>Microsporidia</taxon>
        <taxon>Nosematidae</taxon>
        <taxon>Vairimorpha</taxon>
    </lineage>
</organism>
<sequence length="235" mass="27122">MLIDKNRSLSLFIVFGCFLYIFILLLFTECIYDTSIMNYKLIFTGIIAVSFFVPICHIIIGYKYSVRISLLFASIIMSASILQIFYRKSVGFYFIDKSEAISLLQANKNSTKDINTHCSKWTSLNTVVVLFYSDKDVKLPDIASTIVEEDFENYKNYLIVKIQYLGSKRKTVDDVIFVSEEFKKLNIKSLGDLKLLAQMLNSIRYSELPKNTVILLKVDNFKDFTVCGFNRSIQK</sequence>
<feature type="transmembrane region" description="Helical" evidence="1">
    <location>
        <begin position="12"/>
        <end position="32"/>
    </location>
</feature>
<keyword evidence="1" id="KW-0812">Transmembrane</keyword>
<dbReference type="GeneID" id="36321166"/>
<dbReference type="EMBL" id="JPQZ01000067">
    <property type="protein sequence ID" value="KKO74478.1"/>
    <property type="molecule type" value="Genomic_DNA"/>
</dbReference>
<feature type="transmembrane region" description="Helical" evidence="1">
    <location>
        <begin position="66"/>
        <end position="86"/>
    </location>
</feature>
<evidence type="ECO:0000313" key="3">
    <source>
        <dbReference type="Proteomes" id="UP000034350"/>
    </source>
</evidence>
<dbReference type="Proteomes" id="UP000034350">
    <property type="component" value="Unassembled WGS sequence"/>
</dbReference>
<name>A0A0F9WN92_9MICR</name>
<reference evidence="2 3" key="1">
    <citation type="journal article" date="2015" name="Environ. Microbiol.">
        <title>Genome analyses suggest the presence of polyploidy and recent human-driven expansions in eight global populations of the honeybee pathogen Nosema ceranae.</title>
        <authorList>
            <person name="Pelin A."/>
            <person name="Selman M."/>
            <person name="Aris-Brosou S."/>
            <person name="Farinelli L."/>
            <person name="Corradi N."/>
        </authorList>
    </citation>
    <scope>NUCLEOTIDE SEQUENCE [LARGE SCALE GENOMIC DNA]</scope>
    <source>
        <strain evidence="2 3">PA08 1199</strain>
    </source>
</reference>
<keyword evidence="1" id="KW-1133">Transmembrane helix</keyword>
<accession>A0A0F9WN92</accession>
<dbReference type="RefSeq" id="XP_024330220.1">
    <property type="nucleotide sequence ID" value="XM_024476214.1"/>
</dbReference>
<protein>
    <submittedName>
        <fullName evidence="2">Uncharacterized protein</fullName>
    </submittedName>
</protein>
<feature type="transmembrane region" description="Helical" evidence="1">
    <location>
        <begin position="39"/>
        <end position="60"/>
    </location>
</feature>
<gene>
    <name evidence="2" type="ORF">AAJ76_6700013465</name>
</gene>
<evidence type="ECO:0000313" key="2">
    <source>
        <dbReference type="EMBL" id="KKO74478.1"/>
    </source>
</evidence>
<proteinExistence type="predicted"/>
<comment type="caution">
    <text evidence="2">The sequence shown here is derived from an EMBL/GenBank/DDBJ whole genome shotgun (WGS) entry which is preliminary data.</text>
</comment>
<evidence type="ECO:0000256" key="1">
    <source>
        <dbReference type="SAM" id="Phobius"/>
    </source>
</evidence>